<evidence type="ECO:0000313" key="2">
    <source>
        <dbReference type="Proteomes" id="UP000273105"/>
    </source>
</evidence>
<reference evidence="1 2" key="1">
    <citation type="submission" date="2018-09" db="EMBL/GenBank/DDBJ databases">
        <title>The draft genome of Acinetobacter sp. strains.</title>
        <authorList>
            <person name="Qin J."/>
            <person name="Feng Y."/>
            <person name="Zong Z."/>
        </authorList>
    </citation>
    <scope>NUCLEOTIDE SEQUENCE [LARGE SCALE GENOMIC DNA]</scope>
    <source>
        <strain evidence="1 2">WCHAc060001</strain>
    </source>
</reference>
<dbReference type="RefSeq" id="WP_121530679.1">
    <property type="nucleotide sequence ID" value="NZ_RCHE01000001.1"/>
</dbReference>
<keyword evidence="2" id="KW-1185">Reference proteome</keyword>
<dbReference type="Proteomes" id="UP000273105">
    <property type="component" value="Unassembled WGS sequence"/>
</dbReference>
<organism evidence="1 2">
    <name type="scientific">Acinetobacter cumulans</name>
    <dbReference type="NCBI Taxonomy" id="2136182"/>
    <lineage>
        <taxon>Bacteria</taxon>
        <taxon>Pseudomonadati</taxon>
        <taxon>Pseudomonadota</taxon>
        <taxon>Gammaproteobacteria</taxon>
        <taxon>Moraxellales</taxon>
        <taxon>Moraxellaceae</taxon>
        <taxon>Acinetobacter</taxon>
    </lineage>
</organism>
<comment type="caution">
    <text evidence="1">The sequence shown here is derived from an EMBL/GenBank/DDBJ whole genome shotgun (WGS) entry which is preliminary data.</text>
</comment>
<name>A0ABX9UAV5_9GAMM</name>
<proteinExistence type="predicted"/>
<gene>
    <name evidence="1" type="ORF">D9K79_00845</name>
</gene>
<accession>A0ABX9UAV5</accession>
<evidence type="ECO:0008006" key="3">
    <source>
        <dbReference type="Google" id="ProtNLM"/>
    </source>
</evidence>
<evidence type="ECO:0000313" key="1">
    <source>
        <dbReference type="EMBL" id="RLL50330.1"/>
    </source>
</evidence>
<dbReference type="EMBL" id="RCHE01000001">
    <property type="protein sequence ID" value="RLL50330.1"/>
    <property type="molecule type" value="Genomic_DNA"/>
</dbReference>
<protein>
    <recommendedName>
        <fullName evidence="3">DUF1983 domain-containing protein</fullName>
    </recommendedName>
</protein>
<sequence>MSNYRDDTIETVIVSDYSWLNHAFIVDESVSVSDKLLVGVGSVTIESVAVEDSAVGFSGYMAHESISVEDSAFGFKHAVSLCIEKVSVRDSLLNSLFDVVHEEVALSDQIFGYLRSQTAESVTVEDSIFGQRTASSLTVERISVRDSLFGYASDLAVDSISVDDDVFSKKHAFSFFEESVSVSDAEITRTGMTDLVIESVTLNSEAFGKLAAVQQANDSVHVYDVPLFETLQRQAWVARSDTWAMSRYAPFNYEGCAVINGNLIVWDDAGVYQEQAQSNEVIHAKVDTGRLAFADGLTHPLMAYFEYALQGAQKKIELSITTTQSGSPQSYKYTMPAERSDYLTNGRIQFGRGLRGSHFSLGLEMYGTAAEVSSLSIEYTNTARRT</sequence>